<dbReference type="AlphaFoldDB" id="A0A398AAG7"/>
<protein>
    <submittedName>
        <fullName evidence="1">Uncharacterized protein</fullName>
    </submittedName>
</protein>
<evidence type="ECO:0000313" key="1">
    <source>
        <dbReference type="EMBL" id="RID74852.1"/>
    </source>
</evidence>
<name>A0A398AAG7_BRACM</name>
<dbReference type="Proteomes" id="UP000264353">
    <property type="component" value="Chromosome A2"/>
</dbReference>
<dbReference type="EMBL" id="CM010629">
    <property type="protein sequence ID" value="RID74851.1"/>
    <property type="molecule type" value="Genomic_DNA"/>
</dbReference>
<accession>A0A398AAG7</accession>
<sequence>MMHVVKILKLLAAISTFKIALFLAAVTLQAHTWLILICFVVSTNGWNQDNAVSYLFSRSNCLAASYCRVFNLSMFESSCKYTFLN</sequence>
<organism evidence="1 2">
    <name type="scientific">Brassica campestris</name>
    <name type="common">Field mustard</name>
    <dbReference type="NCBI Taxonomy" id="3711"/>
    <lineage>
        <taxon>Eukaryota</taxon>
        <taxon>Viridiplantae</taxon>
        <taxon>Streptophyta</taxon>
        <taxon>Embryophyta</taxon>
        <taxon>Tracheophyta</taxon>
        <taxon>Spermatophyta</taxon>
        <taxon>Magnoliopsida</taxon>
        <taxon>eudicotyledons</taxon>
        <taxon>Gunneridae</taxon>
        <taxon>Pentapetalae</taxon>
        <taxon>rosids</taxon>
        <taxon>malvids</taxon>
        <taxon>Brassicales</taxon>
        <taxon>Brassicaceae</taxon>
        <taxon>Brassiceae</taxon>
        <taxon>Brassica</taxon>
    </lineage>
</organism>
<dbReference type="EMBL" id="CM010629">
    <property type="protein sequence ID" value="RID74852.1"/>
    <property type="molecule type" value="Genomic_DNA"/>
</dbReference>
<gene>
    <name evidence="1" type="ORF">BRARA_B01929</name>
</gene>
<evidence type="ECO:0000313" key="2">
    <source>
        <dbReference type="Proteomes" id="UP000264353"/>
    </source>
</evidence>
<proteinExistence type="predicted"/>
<reference evidence="1 2" key="1">
    <citation type="submission" date="2018-06" db="EMBL/GenBank/DDBJ databases">
        <title>WGS assembly of Brassica rapa FPsc.</title>
        <authorList>
            <person name="Bowman J."/>
            <person name="Kohchi T."/>
            <person name="Yamato K."/>
            <person name="Jenkins J."/>
            <person name="Shu S."/>
            <person name="Ishizaki K."/>
            <person name="Yamaoka S."/>
            <person name="Nishihama R."/>
            <person name="Nakamura Y."/>
            <person name="Berger F."/>
            <person name="Adam C."/>
            <person name="Aki S."/>
            <person name="Althoff F."/>
            <person name="Araki T."/>
            <person name="Arteaga-Vazquez M."/>
            <person name="Balasubrmanian S."/>
            <person name="Bauer D."/>
            <person name="Boehm C."/>
            <person name="Briginshaw L."/>
            <person name="Caballero-Perez J."/>
            <person name="Catarino B."/>
            <person name="Chen F."/>
            <person name="Chiyoda S."/>
            <person name="Chovatia M."/>
            <person name="Davies K."/>
            <person name="Delmans M."/>
            <person name="Demura T."/>
            <person name="Dierschke T."/>
            <person name="Dolan L."/>
            <person name="Dorantes-Acosta A."/>
            <person name="Eklund D."/>
            <person name="Florent S."/>
            <person name="Flores-Sandoval E."/>
            <person name="Fujiyama A."/>
            <person name="Fukuzawa H."/>
            <person name="Galik B."/>
            <person name="Grimanelli D."/>
            <person name="Grimwood J."/>
            <person name="Grossniklaus U."/>
            <person name="Hamada T."/>
            <person name="Haseloff J."/>
            <person name="Hetherington A."/>
            <person name="Higo A."/>
            <person name="Hirakawa Y."/>
            <person name="Hundley H."/>
            <person name="Ikeda Y."/>
            <person name="Inoue K."/>
            <person name="Inoue S."/>
            <person name="Ishida S."/>
            <person name="Jia Q."/>
            <person name="Kakita M."/>
            <person name="Kanazawa T."/>
            <person name="Kawai Y."/>
            <person name="Kawashima T."/>
            <person name="Kennedy M."/>
            <person name="Kinose K."/>
            <person name="Kinoshita T."/>
            <person name="Kohara Y."/>
            <person name="Koide E."/>
            <person name="Komatsu K."/>
            <person name="Kopischke S."/>
            <person name="Kubo M."/>
            <person name="Kyozuka J."/>
            <person name="Lagercrantz U."/>
            <person name="Lin S."/>
            <person name="Lindquist E."/>
            <person name="Lipzen A."/>
            <person name="Lu C."/>
            <person name="Luna E."/>
            <person name="Martienssen R."/>
            <person name="Minamino N."/>
            <person name="Mizutani M."/>
            <person name="Mizutani M."/>
            <person name="Mochizuki N."/>
            <person name="Monte I."/>
            <person name="Mosher R."/>
            <person name="Nagasaki H."/>
            <person name="Nakagami H."/>
            <person name="Naramoto S."/>
            <person name="Nishitani K."/>
            <person name="Ohtani M."/>
            <person name="Okamoto T."/>
            <person name="Okumura M."/>
            <person name="Phillips J."/>
            <person name="Pollak B."/>
            <person name="Reinders A."/>
            <person name="Roevekamp M."/>
            <person name="Sano R."/>
            <person name="Sawa S."/>
            <person name="Schmid M."/>
            <person name="Shirakawa M."/>
            <person name="Solano R."/>
            <person name="Spunde A."/>
            <person name="Suetsugu N."/>
            <person name="Sugano S."/>
            <person name="Sugiyama A."/>
            <person name="Sun R."/>
            <person name="Suzuki Y."/>
            <person name="Takenaka M."/>
            <person name="Takezawa D."/>
            <person name="Tomogane H."/>
            <person name="Tsuzuki M."/>
            <person name="Ueda T."/>
            <person name="Umeda M."/>
            <person name="Ward J."/>
            <person name="Watanabe Y."/>
            <person name="Yazaki K."/>
            <person name="Yokoyama R."/>
            <person name="Yoshitake Y."/>
            <person name="Yotsui I."/>
            <person name="Zachgo S."/>
            <person name="Schmutz J."/>
        </authorList>
    </citation>
    <scope>NUCLEOTIDE SEQUENCE [LARGE SCALE GENOMIC DNA]</scope>
    <source>
        <strain evidence="2">cv. B-3</strain>
    </source>
</reference>